<dbReference type="Gene3D" id="2.30.29.240">
    <property type="match status" value="1"/>
</dbReference>
<dbReference type="GO" id="GO:0051209">
    <property type="term" value="P:release of sequestered calcium ion into cytosol"/>
    <property type="evidence" value="ECO:0007669"/>
    <property type="project" value="TreeGrafter"/>
</dbReference>
<evidence type="ECO:0000313" key="9">
    <source>
        <dbReference type="EMBL" id="KAI6656877.1"/>
    </source>
</evidence>
<accession>A0AAV7K743</accession>
<keyword evidence="4" id="KW-0807">Transducer</keyword>
<feature type="binding site" evidence="6">
    <location>
        <position position="349"/>
    </location>
    <ligand>
        <name>Ca(2+)</name>
        <dbReference type="ChEBI" id="CHEBI:29108"/>
    </ligand>
</feature>
<dbReference type="PRINTS" id="PR00390">
    <property type="entry name" value="PHPHLIPASEC"/>
</dbReference>
<comment type="cofactor">
    <cofactor evidence="6">
        <name>Ca(2+)</name>
        <dbReference type="ChEBI" id="CHEBI:29108"/>
    </cofactor>
    <text evidence="6">Binds 1 Ca(2+) ion per subunit.</text>
</comment>
<dbReference type="GO" id="GO:0048015">
    <property type="term" value="P:phosphatidylinositol-mediated signaling"/>
    <property type="evidence" value="ECO:0007669"/>
    <property type="project" value="TreeGrafter"/>
</dbReference>
<feature type="binding site" evidence="6">
    <location>
        <position position="320"/>
    </location>
    <ligand>
        <name>Ca(2+)</name>
        <dbReference type="ChEBI" id="CHEBI:29108"/>
    </ligand>
</feature>
<evidence type="ECO:0000313" key="10">
    <source>
        <dbReference type="Proteomes" id="UP001165289"/>
    </source>
</evidence>
<sequence length="1096" mass="126749">MSEPIDDTSELQSTQFLRFKEGDSTFDLVKLDLHKYFIRASSIKKLDIRLYDISLISDARGQKLPIMTPHLTETIKSKLGTADNLEEHVMCLVCRNELKWHYIVRPTMYYFFGGKSVICQWITVVNRVCIFKDFLHLPLLSQLDKMHEQIKLSATNPSKLPLDVLLKIIGTDTKRKSRIVEALAKIGLINTDRSVNTDKMSFLLFFKFYLTLTRDRCDIMKTVLSPEKQFFDKKEFQNFINVTQRDPRLNSLNYPPLVVRKIAKLISEYDNKKESDAVSFEGVVRYLMSKDNLEIDSTQFDQTQDMDKPISSYYINSSHNSYLEGRQMMALGSVEMYIQCMLLGCRCVELDCWDDINDEPVITHGGAFVNKLNFEEVIKAIAEYAFIVTEYPLVLSFENRSKNPIVQDKMVQICKKHFGEMLLDLPLDSHPLEENVFLPSPNMLKRKILIKNKRLLPPERTKTQIDLTDIPDVPPQRKDRMSTLVRHDAKIPKEFENLKELDEEMSTFESDTTSTVDTLVNYVQASKFSSFEECFNKNISYEMFSFSESKAYGYIMNQPKLFTMYNKFQVSRIYPYWKRINSDNLMPQIFWNVGCQMVALNFQTPDLPIMLNHAKFEYNNRRGYIFKPSCLHLYRHEAFNAFAQVSIPYVVSASFQLRVISAQFIRPDINSKIFVSIEIYGLPADTIRNETSWNTNAVPNNFLVEFDSDICFKAERILLPDLAMVKFNVFEEGNKLIAHRTLAFLGLKTGFRHILLRDKNIHPAGISSLFVEIKIEDYVPPEAESIVQSLVSPQSAAKIEKKAEDDEEAAKLYRIRAMRSLMGSGELGGIELEIAEEGMKSAPKQITVDTFTALQTQRKLPPILEEVMQRSHTIDPLGREHVGENKALESKLVKEILHLSKAQSTEREKFKKFLLKELAKFSKDSKKETVKLSLSLTERGVTQELEARLKVRENELDEQMKEKEGAFLRAEEALKISHNIKRTTLAINQLQTIHKDQVNALMRKSSKEEHTMLSELSDEEKTLIRSGEVGLDKKGVARIRMEIREMIILKKRKSLPQLQRLQKLEFDKLLISQREYIKQMEDEVNGMKENLGRLVA</sequence>
<evidence type="ECO:0000256" key="1">
    <source>
        <dbReference type="ARBA" id="ARBA00022801"/>
    </source>
</evidence>
<dbReference type="InterPro" id="IPR016280">
    <property type="entry name" value="PLC-beta"/>
</dbReference>
<organism evidence="9 10">
    <name type="scientific">Oopsacas minuta</name>
    <dbReference type="NCBI Taxonomy" id="111878"/>
    <lineage>
        <taxon>Eukaryota</taxon>
        <taxon>Metazoa</taxon>
        <taxon>Porifera</taxon>
        <taxon>Hexactinellida</taxon>
        <taxon>Hexasterophora</taxon>
        <taxon>Lyssacinosida</taxon>
        <taxon>Leucopsacidae</taxon>
        <taxon>Oopsacas</taxon>
    </lineage>
</organism>
<evidence type="ECO:0000256" key="2">
    <source>
        <dbReference type="ARBA" id="ARBA00022963"/>
    </source>
</evidence>
<dbReference type="GO" id="GO:0046488">
    <property type="term" value="P:phosphatidylinositol metabolic process"/>
    <property type="evidence" value="ECO:0007669"/>
    <property type="project" value="TreeGrafter"/>
</dbReference>
<dbReference type="SUPFAM" id="SSF47473">
    <property type="entry name" value="EF-hand"/>
    <property type="match status" value="1"/>
</dbReference>
<feature type="binding site" evidence="6">
    <location>
        <position position="398"/>
    </location>
    <ligand>
        <name>Ca(2+)</name>
        <dbReference type="ChEBI" id="CHEBI:29108"/>
    </ligand>
</feature>
<dbReference type="PANTHER" id="PTHR10336:SF36">
    <property type="entry name" value="1-PHOSPHATIDYLINOSITOL 4,5-BISPHOSPHATE PHOSPHODIESTERASE BETA-4"/>
    <property type="match status" value="1"/>
</dbReference>
<keyword evidence="10" id="KW-1185">Reference proteome</keyword>
<dbReference type="CDD" id="cd00275">
    <property type="entry name" value="C2_PLC_like"/>
    <property type="match status" value="1"/>
</dbReference>
<dbReference type="Gene3D" id="2.60.40.150">
    <property type="entry name" value="C2 domain"/>
    <property type="match status" value="1"/>
</dbReference>
<dbReference type="EMBL" id="JAKMXF010000133">
    <property type="protein sequence ID" value="KAI6656877.1"/>
    <property type="molecule type" value="Genomic_DNA"/>
</dbReference>
<evidence type="ECO:0000256" key="5">
    <source>
        <dbReference type="PIRSR" id="PIRSR000956-1"/>
    </source>
</evidence>
<feature type="active site" evidence="5">
    <location>
        <position position="319"/>
    </location>
</feature>
<dbReference type="SMART" id="SM00149">
    <property type="entry name" value="PLCYc"/>
    <property type="match status" value="1"/>
</dbReference>
<keyword evidence="3 4" id="KW-0443">Lipid metabolism</keyword>
<dbReference type="EC" id="3.1.4.11" evidence="4"/>
<reference evidence="9 10" key="1">
    <citation type="journal article" date="2023" name="BMC Biol.">
        <title>The compact genome of the sponge Oopsacas minuta (Hexactinellida) is lacking key metazoan core genes.</title>
        <authorList>
            <person name="Santini S."/>
            <person name="Schenkelaars Q."/>
            <person name="Jourda C."/>
            <person name="Duchesne M."/>
            <person name="Belahbib H."/>
            <person name="Rocher C."/>
            <person name="Selva M."/>
            <person name="Riesgo A."/>
            <person name="Vervoort M."/>
            <person name="Leys S.P."/>
            <person name="Kodjabachian L."/>
            <person name="Le Bivic A."/>
            <person name="Borchiellini C."/>
            <person name="Claverie J.M."/>
            <person name="Renard E."/>
        </authorList>
    </citation>
    <scope>NUCLEOTIDE SEQUENCE [LARGE SCALE GENOMIC DNA]</scope>
    <source>
        <strain evidence="9">SPO-2</strain>
    </source>
</reference>
<feature type="domain" description="PI-PLC Y-box" evidence="8">
    <location>
        <begin position="516"/>
        <end position="631"/>
    </location>
</feature>
<dbReference type="InterPro" id="IPR001711">
    <property type="entry name" value="PLipase_C_Pinositol-sp_Y"/>
</dbReference>
<dbReference type="InterPro" id="IPR011992">
    <property type="entry name" value="EF-hand-dom_pair"/>
</dbReference>
<protein>
    <recommendedName>
        <fullName evidence="4">1-phosphatidylinositol 4,5-bisphosphate phosphodiesterase</fullName>
        <ecNumber evidence="4">3.1.4.11</ecNumber>
    </recommendedName>
</protein>
<dbReference type="GO" id="GO:0016042">
    <property type="term" value="P:lipid catabolic process"/>
    <property type="evidence" value="ECO:0007669"/>
    <property type="project" value="UniProtKB-KW"/>
</dbReference>
<dbReference type="PROSITE" id="PS50007">
    <property type="entry name" value="PIPLC_X_DOMAIN"/>
    <property type="match status" value="1"/>
</dbReference>
<keyword evidence="6" id="KW-0479">Metal-binding</keyword>
<evidence type="ECO:0000259" key="8">
    <source>
        <dbReference type="PROSITE" id="PS50008"/>
    </source>
</evidence>
<name>A0AAV7K743_9METZ</name>
<dbReference type="Gene3D" id="1.10.238.10">
    <property type="entry name" value="EF-hand"/>
    <property type="match status" value="1"/>
</dbReference>
<dbReference type="PROSITE" id="PS50008">
    <property type="entry name" value="PIPLC_Y_DOMAIN"/>
    <property type="match status" value="1"/>
</dbReference>
<dbReference type="AlphaFoldDB" id="A0AAV7K743"/>
<dbReference type="GO" id="GO:0004435">
    <property type="term" value="F:phosphatidylinositol-4,5-bisphosphate phospholipase C activity"/>
    <property type="evidence" value="ECO:0007669"/>
    <property type="project" value="UniProtKB-UniRule"/>
</dbReference>
<dbReference type="PANTHER" id="PTHR10336">
    <property type="entry name" value="PHOSPHOINOSITIDE-SPECIFIC PHOSPHOLIPASE C FAMILY PROTEIN"/>
    <property type="match status" value="1"/>
</dbReference>
<dbReference type="SUPFAM" id="SSF51695">
    <property type="entry name" value="PLC-like phosphodiesterases"/>
    <property type="match status" value="1"/>
</dbReference>
<feature type="active site" evidence="5">
    <location>
        <position position="364"/>
    </location>
</feature>
<gene>
    <name evidence="9" type="ORF">LOD99_16180</name>
</gene>
<evidence type="ECO:0000256" key="4">
    <source>
        <dbReference type="PIRNR" id="PIRNR000956"/>
    </source>
</evidence>
<comment type="caution">
    <text evidence="9">The sequence shown here is derived from an EMBL/GenBank/DDBJ whole genome shotgun (WGS) entry which is preliminary data.</text>
</comment>
<evidence type="ECO:0000256" key="3">
    <source>
        <dbReference type="ARBA" id="ARBA00023098"/>
    </source>
</evidence>
<feature type="binding site" evidence="6">
    <location>
        <position position="351"/>
    </location>
    <ligand>
        <name>Ca(2+)</name>
        <dbReference type="ChEBI" id="CHEBI:29108"/>
    </ligand>
</feature>
<dbReference type="InterPro" id="IPR035892">
    <property type="entry name" value="C2_domain_sf"/>
</dbReference>
<keyword evidence="1 4" id="KW-0378">Hydrolase</keyword>
<dbReference type="SUPFAM" id="SSF49562">
    <property type="entry name" value="C2 domain (Calcium/lipid-binding domain, CaLB)"/>
    <property type="match status" value="1"/>
</dbReference>
<dbReference type="Gene3D" id="3.20.20.190">
    <property type="entry name" value="Phosphatidylinositol (PI) phosphodiesterase"/>
    <property type="match status" value="1"/>
</dbReference>
<dbReference type="InterPro" id="IPR017946">
    <property type="entry name" value="PLC-like_Pdiesterase_TIM-brl"/>
</dbReference>
<dbReference type="SMART" id="SM00148">
    <property type="entry name" value="PLCXc"/>
    <property type="match status" value="1"/>
</dbReference>
<dbReference type="Pfam" id="PF00387">
    <property type="entry name" value="PI-PLC-Y"/>
    <property type="match status" value="1"/>
</dbReference>
<dbReference type="PIRSF" id="PIRSF000956">
    <property type="entry name" value="PLC-beta"/>
    <property type="match status" value="1"/>
</dbReference>
<keyword evidence="6" id="KW-0106">Calcium</keyword>
<dbReference type="Proteomes" id="UP001165289">
    <property type="component" value="Unassembled WGS sequence"/>
</dbReference>
<keyword evidence="2 4" id="KW-0442">Lipid degradation</keyword>
<evidence type="ECO:0000256" key="7">
    <source>
        <dbReference type="RuleBase" id="RU361133"/>
    </source>
</evidence>
<evidence type="ECO:0000256" key="6">
    <source>
        <dbReference type="PIRSR" id="PIRSR000956-2"/>
    </source>
</evidence>
<proteinExistence type="predicted"/>
<dbReference type="InterPro" id="IPR000909">
    <property type="entry name" value="PLipase_C_PInositol-sp_X_dom"/>
</dbReference>
<dbReference type="InterPro" id="IPR001192">
    <property type="entry name" value="PI-PLC_fam"/>
</dbReference>
<dbReference type="GO" id="GO:0005509">
    <property type="term" value="F:calcium ion binding"/>
    <property type="evidence" value="ECO:0007669"/>
    <property type="project" value="UniProtKB-UniRule"/>
</dbReference>
<dbReference type="CDD" id="cd08591">
    <property type="entry name" value="PI-PLCc_beta"/>
    <property type="match status" value="1"/>
</dbReference>
<comment type="catalytic activity">
    <reaction evidence="4 7">
        <text>a 1,2-diacyl-sn-glycero-3-phospho-(1D-myo-inositol-4,5-bisphosphate) + H2O = 1D-myo-inositol 1,4,5-trisphosphate + a 1,2-diacyl-sn-glycerol + H(+)</text>
        <dbReference type="Rhea" id="RHEA:33179"/>
        <dbReference type="ChEBI" id="CHEBI:15377"/>
        <dbReference type="ChEBI" id="CHEBI:15378"/>
        <dbReference type="ChEBI" id="CHEBI:17815"/>
        <dbReference type="ChEBI" id="CHEBI:58456"/>
        <dbReference type="ChEBI" id="CHEBI:203600"/>
        <dbReference type="EC" id="3.1.4.11"/>
    </reaction>
</comment>
<dbReference type="Pfam" id="PF00388">
    <property type="entry name" value="PI-PLC-X"/>
    <property type="match status" value="1"/>
</dbReference>